<evidence type="ECO:0000313" key="2">
    <source>
        <dbReference type="EMBL" id="SYX83003.1"/>
    </source>
</evidence>
<accession>A0A383R891</accession>
<proteinExistence type="predicted"/>
<dbReference type="CDD" id="cd04301">
    <property type="entry name" value="NAT_SF"/>
    <property type="match status" value="1"/>
</dbReference>
<dbReference type="Proteomes" id="UP000304148">
    <property type="component" value="Chromosome"/>
</dbReference>
<organism evidence="2 3">
    <name type="scientific">Paenibacillus alvei</name>
    <name type="common">Bacillus alvei</name>
    <dbReference type="NCBI Taxonomy" id="44250"/>
    <lineage>
        <taxon>Bacteria</taxon>
        <taxon>Bacillati</taxon>
        <taxon>Bacillota</taxon>
        <taxon>Bacilli</taxon>
        <taxon>Bacillales</taxon>
        <taxon>Paenibacillaceae</taxon>
        <taxon>Paenibacillus</taxon>
    </lineage>
</organism>
<keyword evidence="2" id="KW-0808">Transferase</keyword>
<dbReference type="PROSITE" id="PS51186">
    <property type="entry name" value="GNAT"/>
    <property type="match status" value="1"/>
</dbReference>
<name>A0A383R891_PAEAL</name>
<dbReference type="Gene3D" id="3.40.630.30">
    <property type="match status" value="1"/>
</dbReference>
<dbReference type="SUPFAM" id="SSF55729">
    <property type="entry name" value="Acyl-CoA N-acyltransferases (Nat)"/>
    <property type="match status" value="1"/>
</dbReference>
<dbReference type="AlphaFoldDB" id="A0A383R891"/>
<reference evidence="3" key="1">
    <citation type="submission" date="2018-08" db="EMBL/GenBank/DDBJ databases">
        <authorList>
            <person name="Chevrot R."/>
        </authorList>
    </citation>
    <scope>NUCLEOTIDE SEQUENCE [LARGE SCALE GENOMIC DNA]</scope>
</reference>
<protein>
    <submittedName>
        <fullName evidence="2">GNAT family acetyltransferase</fullName>
    </submittedName>
</protein>
<gene>
    <name evidence="2" type="ORF">PBLR_11425</name>
</gene>
<dbReference type="GO" id="GO:0016747">
    <property type="term" value="F:acyltransferase activity, transferring groups other than amino-acyl groups"/>
    <property type="evidence" value="ECO:0007669"/>
    <property type="project" value="InterPro"/>
</dbReference>
<dbReference type="InterPro" id="IPR016181">
    <property type="entry name" value="Acyl_CoA_acyltransferase"/>
</dbReference>
<dbReference type="Pfam" id="PF00583">
    <property type="entry name" value="Acetyltransf_1"/>
    <property type="match status" value="1"/>
</dbReference>
<sequence>MTEINEILEQLKAVGVHHLKSDAAVMLEMLHDTQDAATIDTLINELLSSMTRNKLQSILLECPQTLLHGWLPIVKQKMIVVGERAMYTRVLREEQLGISVPAYEIWPVTEPKAIAFLAEVMNKSRHDAAKFLDTMRIELPSQVDTMYTVYMLNNEPVGVVFPHIEPNMNQEGRLFWIGIHPSYKGKGLGRGLHTIGLYRLQHDFQAKSYLGATQIENAPMRKIMEANGCVQQATVVSLKYSIA</sequence>
<dbReference type="InterPro" id="IPR000182">
    <property type="entry name" value="GNAT_dom"/>
</dbReference>
<feature type="domain" description="N-acetyltransferase" evidence="1">
    <location>
        <begin position="103"/>
        <end position="243"/>
    </location>
</feature>
<dbReference type="EMBL" id="LS992241">
    <property type="protein sequence ID" value="SYX83003.1"/>
    <property type="molecule type" value="Genomic_DNA"/>
</dbReference>
<evidence type="ECO:0000259" key="1">
    <source>
        <dbReference type="PROSITE" id="PS51186"/>
    </source>
</evidence>
<dbReference type="RefSeq" id="WP_232055511.1">
    <property type="nucleotide sequence ID" value="NZ_LS992241.1"/>
</dbReference>
<evidence type="ECO:0000313" key="3">
    <source>
        <dbReference type="Proteomes" id="UP000304148"/>
    </source>
</evidence>